<dbReference type="PANTHER" id="PTHR15239:SF6">
    <property type="entry name" value="RIBOSOME QUALITY CONTROL COMPLEX SUBUNIT NEMF"/>
    <property type="match status" value="1"/>
</dbReference>
<proteinExistence type="predicted"/>
<dbReference type="EMBL" id="QMQV01000005">
    <property type="protein sequence ID" value="RLE50476.1"/>
    <property type="molecule type" value="Genomic_DNA"/>
</dbReference>
<keyword evidence="1 2" id="KW-0175">Coiled coil</keyword>
<dbReference type="Pfam" id="PF05833">
    <property type="entry name" value="NFACT_N"/>
    <property type="match status" value="1"/>
</dbReference>
<dbReference type="GO" id="GO:1990112">
    <property type="term" value="C:RQC complex"/>
    <property type="evidence" value="ECO:0007669"/>
    <property type="project" value="TreeGrafter"/>
</dbReference>
<evidence type="ECO:0000256" key="1">
    <source>
        <dbReference type="ARBA" id="ARBA00023054"/>
    </source>
</evidence>
<dbReference type="FunFam" id="2.30.310.10:FF:000003">
    <property type="entry name" value="Zinc knuckle domain containing protein"/>
    <property type="match status" value="1"/>
</dbReference>
<feature type="domain" description="NFACT RNA-binding" evidence="3">
    <location>
        <begin position="462"/>
        <end position="572"/>
    </location>
</feature>
<dbReference type="InterPro" id="IPR008532">
    <property type="entry name" value="NFACT_RNA-bd"/>
</dbReference>
<dbReference type="InterPro" id="IPR051608">
    <property type="entry name" value="RQC_Subunit_NEMF"/>
</dbReference>
<dbReference type="GO" id="GO:0072344">
    <property type="term" value="P:rescue of stalled ribosome"/>
    <property type="evidence" value="ECO:0007669"/>
    <property type="project" value="TreeGrafter"/>
</dbReference>
<evidence type="ECO:0000313" key="4">
    <source>
        <dbReference type="EMBL" id="RLE50476.1"/>
    </source>
</evidence>
<evidence type="ECO:0000313" key="5">
    <source>
        <dbReference type="Proteomes" id="UP000278475"/>
    </source>
</evidence>
<organism evidence="4 5">
    <name type="scientific">Thermoproteota archaeon</name>
    <dbReference type="NCBI Taxonomy" id="2056631"/>
    <lineage>
        <taxon>Archaea</taxon>
        <taxon>Thermoproteota</taxon>
    </lineage>
</organism>
<accession>A0A497ETL6</accession>
<dbReference type="GO" id="GO:0000049">
    <property type="term" value="F:tRNA binding"/>
    <property type="evidence" value="ECO:0007669"/>
    <property type="project" value="TreeGrafter"/>
</dbReference>
<dbReference type="Proteomes" id="UP000278475">
    <property type="component" value="Unassembled WGS sequence"/>
</dbReference>
<dbReference type="Gene3D" id="2.30.310.10">
    <property type="entry name" value="ibrinogen binding protein from staphylococcus aureus domain"/>
    <property type="match status" value="1"/>
</dbReference>
<name>A0A497ETL6_9CREN</name>
<dbReference type="AlphaFoldDB" id="A0A497ETL6"/>
<dbReference type="GO" id="GO:0043023">
    <property type="term" value="F:ribosomal large subunit binding"/>
    <property type="evidence" value="ECO:0007669"/>
    <property type="project" value="TreeGrafter"/>
</dbReference>
<reference evidence="4 5" key="1">
    <citation type="submission" date="2018-06" db="EMBL/GenBank/DDBJ databases">
        <title>Extensive metabolic versatility and redundancy in microbially diverse, dynamic hydrothermal sediments.</title>
        <authorList>
            <person name="Dombrowski N."/>
            <person name="Teske A."/>
            <person name="Baker B.J."/>
        </authorList>
    </citation>
    <scope>NUCLEOTIDE SEQUENCE [LARGE SCALE GENOMIC DNA]</scope>
    <source>
        <strain evidence="4">B66_G16</strain>
    </source>
</reference>
<evidence type="ECO:0000259" key="3">
    <source>
        <dbReference type="Pfam" id="PF05670"/>
    </source>
</evidence>
<feature type="coiled-coil region" evidence="2">
    <location>
        <begin position="414"/>
        <end position="448"/>
    </location>
</feature>
<dbReference type="PANTHER" id="PTHR15239">
    <property type="entry name" value="NUCLEAR EXPORT MEDIATOR FACTOR NEMF"/>
    <property type="match status" value="1"/>
</dbReference>
<evidence type="ECO:0000256" key="2">
    <source>
        <dbReference type="SAM" id="Coils"/>
    </source>
</evidence>
<protein>
    <recommendedName>
        <fullName evidence="3">NFACT RNA-binding domain-containing protein</fullName>
    </recommendedName>
</protein>
<dbReference type="NCBIfam" id="NF041120">
    <property type="entry name" value="RqcH_arch"/>
    <property type="match status" value="1"/>
</dbReference>
<gene>
    <name evidence="4" type="ORF">DRJ31_01280</name>
</gene>
<feature type="coiled-coil region" evidence="2">
    <location>
        <begin position="293"/>
        <end position="327"/>
    </location>
</feature>
<dbReference type="Pfam" id="PF05670">
    <property type="entry name" value="NFACT-R_1"/>
    <property type="match status" value="1"/>
</dbReference>
<dbReference type="GO" id="GO:0005737">
    <property type="term" value="C:cytoplasm"/>
    <property type="evidence" value="ECO:0007669"/>
    <property type="project" value="UniProtKB-ARBA"/>
</dbReference>
<comment type="caution">
    <text evidence="4">The sequence shown here is derived from an EMBL/GenBank/DDBJ whole genome shotgun (WGS) entry which is preliminary data.</text>
</comment>
<sequence length="667" mass="75365">MSVLKTSLSSLDILALVRELSHVIKGLYLDNLYQIAPKTLLLKFRSPQAQINMLIEAGRRISITSYSYQIPKKPTQFAMALRKYLRDSKLENVRQHDFDRIVVLSFKGKEGLFELHIELFGEGNIILVDEEGVIKHALKQKKMKDRTIARGIKLEYPPKRGLDPLTITPNQLYEAIKNEKTSLAAALVKHLNAPKELIEETLHQCKIPIDVKASDISGDKAEEIVNVMKKIIDQVKDGSLNPNIIYLNGNPITVLPIDFQSIEGERRYYQSFNQAVDDFFSKIFAGEVKKAMLSPVQEEIDKLRATLRQQQRKIEELEQEASRNYTLGHLVLNNLSLLDEALSQIVAMRKLGLTWEQVLSEVEKAKACNKLPLSIVEKVHPHEGILAVKLGDHEVKLSLSSRASEVAQHFFQRAKELSKKLEGAKAALKKTEEKIKELEKQVETIEQEEVLYKLPRKEWYEKFRWFKTSDGFLVIAGRDTSQNEAIVRKHLSPNDVFLHTVAPGGPVTVIKANGRQPSQKAIEEAAQFAASYSKAWSSRHAATEVFWVLGNQVSLSPPSGEYLPKGSFMIYGEKNFIKGVELKTAIGILRDGEFCKIVYGPPSAIKAQTKIFVELLPGDVPSNELAKAVKEALMRKAEEESLKRFIRSLPIEYFQQALPPKSGRIIE</sequence>